<comment type="caution">
    <text evidence="1">The sequence shown here is derived from an EMBL/GenBank/DDBJ whole genome shotgun (WGS) entry which is preliminary data.</text>
</comment>
<organism evidence="1 2">
    <name type="scientific">Leishmania tarentolae</name>
    <name type="common">Sauroleishmania tarentolae</name>
    <dbReference type="NCBI Taxonomy" id="5689"/>
    <lineage>
        <taxon>Eukaryota</taxon>
        <taxon>Discoba</taxon>
        <taxon>Euglenozoa</taxon>
        <taxon>Kinetoplastea</taxon>
        <taxon>Metakinetoplastina</taxon>
        <taxon>Trypanosomatida</taxon>
        <taxon>Trypanosomatidae</taxon>
        <taxon>Leishmaniinae</taxon>
        <taxon>Leishmania</taxon>
        <taxon>lizard Leishmania</taxon>
    </lineage>
</organism>
<dbReference type="VEuPathDB" id="TriTrypDB:LtaPh_2302100"/>
<dbReference type="OrthoDB" id="272305at2759"/>
<dbReference type="EMBL" id="BLBS01000030">
    <property type="protein sequence ID" value="GET88660.1"/>
    <property type="molecule type" value="Genomic_DNA"/>
</dbReference>
<evidence type="ECO:0000313" key="2">
    <source>
        <dbReference type="Proteomes" id="UP000419144"/>
    </source>
</evidence>
<accession>A0A640KG24</accession>
<dbReference type="AlphaFoldDB" id="A0A640KG24"/>
<name>A0A640KG24_LEITA</name>
<proteinExistence type="predicted"/>
<keyword evidence="2" id="KW-1185">Reference proteome</keyword>
<reference evidence="1" key="1">
    <citation type="submission" date="2019-11" db="EMBL/GenBank/DDBJ databases">
        <title>Leishmania tarentolae CDS.</title>
        <authorList>
            <person name="Goto Y."/>
            <person name="Yamagishi J."/>
        </authorList>
    </citation>
    <scope>NUCLEOTIDE SEQUENCE [LARGE SCALE GENOMIC DNA]</scope>
    <source>
        <strain evidence="1">Parrot Tar II</strain>
    </source>
</reference>
<dbReference type="Proteomes" id="UP000419144">
    <property type="component" value="Unassembled WGS sequence"/>
</dbReference>
<protein>
    <submittedName>
        <fullName evidence="1">Uncharacterized protein</fullName>
    </submittedName>
</protein>
<gene>
    <name evidence="1" type="ORF">LtaPh_2302100</name>
</gene>
<evidence type="ECO:0000313" key="1">
    <source>
        <dbReference type="EMBL" id="GET88660.1"/>
    </source>
</evidence>
<sequence length="297" mass="33805">MCIDCASHLHFRSPRTRPTDVPYALMDCNTLQVITSAVHEETLSRTEDQTYHVFPMHRVYHLRDACTALQLVLLAYKYRRCSAHSILVARFVEACALDLVKEMRVLENAPSFSPPPHRHSSSDAITALVAPWFYIGTDAADNARVYLFLPNNADYFFDYTMYWARVAYSEMARQYVGRCLIANLQTVGGGWASLHRADKSLACALQLHAVAQAVFDEDVVRKCRLFIGWAHLWNSDPAKALEVFYAELAAARRYGDTVHERRCLHAIQNAEHNPRLVPGGTYTGHYTLVDLWWRALA</sequence>